<dbReference type="EMBL" id="CM039174">
    <property type="protein sequence ID" value="KAH9751728.1"/>
    <property type="molecule type" value="Genomic_DNA"/>
</dbReference>
<comment type="caution">
    <text evidence="1">The sequence shown here is derived from an EMBL/GenBank/DDBJ whole genome shotgun (WGS) entry which is preliminary data.</text>
</comment>
<organism evidence="1 2">
    <name type="scientific">Citrus sinensis</name>
    <name type="common">Sweet orange</name>
    <name type="synonym">Citrus aurantium var. sinensis</name>
    <dbReference type="NCBI Taxonomy" id="2711"/>
    <lineage>
        <taxon>Eukaryota</taxon>
        <taxon>Viridiplantae</taxon>
        <taxon>Streptophyta</taxon>
        <taxon>Embryophyta</taxon>
        <taxon>Tracheophyta</taxon>
        <taxon>Spermatophyta</taxon>
        <taxon>Magnoliopsida</taxon>
        <taxon>eudicotyledons</taxon>
        <taxon>Gunneridae</taxon>
        <taxon>Pentapetalae</taxon>
        <taxon>rosids</taxon>
        <taxon>malvids</taxon>
        <taxon>Sapindales</taxon>
        <taxon>Rutaceae</taxon>
        <taxon>Aurantioideae</taxon>
        <taxon>Citrus</taxon>
    </lineage>
</organism>
<proteinExistence type="predicted"/>
<evidence type="ECO:0000313" key="2">
    <source>
        <dbReference type="Proteomes" id="UP000829398"/>
    </source>
</evidence>
<reference evidence="2" key="1">
    <citation type="journal article" date="2023" name="Hortic. Res.">
        <title>A chromosome-level phased genome enabling allele-level studies in sweet orange: a case study on citrus Huanglongbing tolerance.</title>
        <authorList>
            <person name="Wu B."/>
            <person name="Yu Q."/>
            <person name="Deng Z."/>
            <person name="Duan Y."/>
            <person name="Luo F."/>
            <person name="Gmitter F. Jr."/>
        </authorList>
    </citation>
    <scope>NUCLEOTIDE SEQUENCE [LARGE SCALE GENOMIC DNA]</scope>
    <source>
        <strain evidence="2">cv. Valencia</strain>
    </source>
</reference>
<accession>A0ACB8KBG9</accession>
<protein>
    <submittedName>
        <fullName evidence="1">RING-type domain-containing protein</fullName>
    </submittedName>
</protein>
<evidence type="ECO:0000313" key="1">
    <source>
        <dbReference type="EMBL" id="KAH9751728.1"/>
    </source>
</evidence>
<dbReference type="Proteomes" id="UP000829398">
    <property type="component" value="Chromosome 5"/>
</dbReference>
<sequence>MSLAQNRPRVIVNGTRRTRTFHYFWCQSCQRTTRFRSTDPSELFCPHCSAQLYLELDVSRPRLVSSSPAAVESFPTPSGRFLDSLAQALDTPNNDGHNLHSWISLHFDEPTPPPPPPPPPQPMIEYPMHDLQPDAAPTPAPVSAVEALKRVRISESTQLTRSNEVQCCPICKEEFRVRDDVDDDSDEVMIMELPCKHLYHSDCIVPWLRHYSTTCPVCRYELKDSIIGSGGDNIMNDHHHHHELRDDGDGENNNYVNNRYYINNNTYRFEEELANNIELWWNHLMGLRPFRAISEWARRHLDSMDSRINNGNNNASHSGCFLL</sequence>
<keyword evidence="2" id="KW-1185">Reference proteome</keyword>
<gene>
    <name evidence="1" type="ORF">KPL71_014407</name>
</gene>
<name>A0ACB8KBG9_CITSI</name>